<comment type="caution">
    <text evidence="1">The sequence shown here is derived from an EMBL/GenBank/DDBJ whole genome shotgun (WGS) entry which is preliminary data.</text>
</comment>
<sequence length="50" mass="5928">LEDKHFVSVFLYYRMQVTQSEVFFCDICFDLQVCKHGFVDDSNGFQISKL</sequence>
<evidence type="ECO:0000313" key="2">
    <source>
        <dbReference type="Proteomes" id="UP000789405"/>
    </source>
</evidence>
<dbReference type="AlphaFoldDB" id="A0A9N9JJX5"/>
<accession>A0A9N9JJX5</accession>
<gene>
    <name evidence="1" type="ORF">DERYTH_LOCUS20130</name>
</gene>
<evidence type="ECO:0000313" key="1">
    <source>
        <dbReference type="EMBL" id="CAG8784569.1"/>
    </source>
</evidence>
<reference evidence="1" key="1">
    <citation type="submission" date="2021-06" db="EMBL/GenBank/DDBJ databases">
        <authorList>
            <person name="Kallberg Y."/>
            <person name="Tangrot J."/>
            <person name="Rosling A."/>
        </authorList>
    </citation>
    <scope>NUCLEOTIDE SEQUENCE</scope>
    <source>
        <strain evidence="1">MA453B</strain>
    </source>
</reference>
<protein>
    <submittedName>
        <fullName evidence="1">3619_t:CDS:1</fullName>
    </submittedName>
</protein>
<dbReference type="Proteomes" id="UP000789405">
    <property type="component" value="Unassembled WGS sequence"/>
</dbReference>
<proteinExistence type="predicted"/>
<keyword evidence="2" id="KW-1185">Reference proteome</keyword>
<organism evidence="1 2">
    <name type="scientific">Dentiscutata erythropus</name>
    <dbReference type="NCBI Taxonomy" id="1348616"/>
    <lineage>
        <taxon>Eukaryota</taxon>
        <taxon>Fungi</taxon>
        <taxon>Fungi incertae sedis</taxon>
        <taxon>Mucoromycota</taxon>
        <taxon>Glomeromycotina</taxon>
        <taxon>Glomeromycetes</taxon>
        <taxon>Diversisporales</taxon>
        <taxon>Gigasporaceae</taxon>
        <taxon>Dentiscutata</taxon>
    </lineage>
</organism>
<name>A0A9N9JJX5_9GLOM</name>
<dbReference type="EMBL" id="CAJVPY010023158">
    <property type="protein sequence ID" value="CAG8784569.1"/>
    <property type="molecule type" value="Genomic_DNA"/>
</dbReference>
<feature type="non-terminal residue" evidence="1">
    <location>
        <position position="1"/>
    </location>
</feature>